<evidence type="ECO:0000256" key="4">
    <source>
        <dbReference type="ARBA" id="ARBA00022729"/>
    </source>
</evidence>
<evidence type="ECO:0000313" key="7">
    <source>
        <dbReference type="Proteomes" id="UP001501490"/>
    </source>
</evidence>
<evidence type="ECO:0000256" key="2">
    <source>
        <dbReference type="ARBA" id="ARBA00008814"/>
    </source>
</evidence>
<evidence type="ECO:0000256" key="3">
    <source>
        <dbReference type="ARBA" id="ARBA00022448"/>
    </source>
</evidence>
<comment type="subcellular location">
    <subcellularLocation>
        <location evidence="1">Cell envelope</location>
    </subcellularLocation>
</comment>
<sequence>MNAGMERADYDKLSKIAPTVTSITGARRYFSAWQDQTRQIATAVGKPAEGEKLIAEIRAGFATLAGAIYFTTPLSLAYVLEHLTPQLALATKGQAPREYPAG</sequence>
<dbReference type="InterPro" id="IPR051313">
    <property type="entry name" value="Bact_iron-sidero_bind"/>
</dbReference>
<accession>A0ABP6ZN73</accession>
<dbReference type="InterPro" id="IPR002491">
    <property type="entry name" value="ABC_transptr_periplasmic_BD"/>
</dbReference>
<dbReference type="Proteomes" id="UP001501490">
    <property type="component" value="Unassembled WGS sequence"/>
</dbReference>
<comment type="similarity">
    <text evidence="2">Belongs to the bacterial solute-binding protein 8 family.</text>
</comment>
<keyword evidence="7" id="KW-1185">Reference proteome</keyword>
<dbReference type="PANTHER" id="PTHR30532:SF24">
    <property type="entry name" value="FERRIC ENTEROBACTIN-BINDING PERIPLASMIC PROTEIN FEPB"/>
    <property type="match status" value="1"/>
</dbReference>
<comment type="caution">
    <text evidence="6">The sequence shown here is derived from an EMBL/GenBank/DDBJ whole genome shotgun (WGS) entry which is preliminary data.</text>
</comment>
<reference evidence="7" key="1">
    <citation type="journal article" date="2019" name="Int. J. Syst. Evol. Microbiol.">
        <title>The Global Catalogue of Microorganisms (GCM) 10K type strain sequencing project: providing services to taxonomists for standard genome sequencing and annotation.</title>
        <authorList>
            <consortium name="The Broad Institute Genomics Platform"/>
            <consortium name="The Broad Institute Genome Sequencing Center for Infectious Disease"/>
            <person name="Wu L."/>
            <person name="Ma J."/>
        </authorList>
    </citation>
    <scope>NUCLEOTIDE SEQUENCE [LARGE SCALE GENOMIC DNA]</scope>
    <source>
        <strain evidence="7">JCM 16929</strain>
    </source>
</reference>
<evidence type="ECO:0000256" key="1">
    <source>
        <dbReference type="ARBA" id="ARBA00004196"/>
    </source>
</evidence>
<feature type="domain" description="Fe/B12 periplasmic-binding" evidence="5">
    <location>
        <begin position="6"/>
        <end position="59"/>
    </location>
</feature>
<evidence type="ECO:0000259" key="5">
    <source>
        <dbReference type="Pfam" id="PF01497"/>
    </source>
</evidence>
<dbReference type="Pfam" id="PF01497">
    <property type="entry name" value="Peripla_BP_2"/>
    <property type="match status" value="1"/>
</dbReference>
<dbReference type="Gene3D" id="3.40.50.1980">
    <property type="entry name" value="Nitrogenase molybdenum iron protein domain"/>
    <property type="match status" value="1"/>
</dbReference>
<dbReference type="SUPFAM" id="SSF53807">
    <property type="entry name" value="Helical backbone' metal receptor"/>
    <property type="match status" value="1"/>
</dbReference>
<name>A0ABP6ZN73_9ACTN</name>
<dbReference type="EMBL" id="BAABAB010000010">
    <property type="protein sequence ID" value="GAA3615017.1"/>
    <property type="molecule type" value="Genomic_DNA"/>
</dbReference>
<organism evidence="6 7">
    <name type="scientific">Microlunatus ginsengisoli</name>
    <dbReference type="NCBI Taxonomy" id="363863"/>
    <lineage>
        <taxon>Bacteria</taxon>
        <taxon>Bacillati</taxon>
        <taxon>Actinomycetota</taxon>
        <taxon>Actinomycetes</taxon>
        <taxon>Propionibacteriales</taxon>
        <taxon>Propionibacteriaceae</taxon>
        <taxon>Microlunatus</taxon>
    </lineage>
</organism>
<protein>
    <recommendedName>
        <fullName evidence="5">Fe/B12 periplasmic-binding domain-containing protein</fullName>
    </recommendedName>
</protein>
<evidence type="ECO:0000313" key="6">
    <source>
        <dbReference type="EMBL" id="GAA3615017.1"/>
    </source>
</evidence>
<keyword evidence="3" id="KW-0813">Transport</keyword>
<dbReference type="RefSeq" id="WP_344803208.1">
    <property type="nucleotide sequence ID" value="NZ_BAABAB010000010.1"/>
</dbReference>
<dbReference type="PANTHER" id="PTHR30532">
    <property type="entry name" value="IRON III DICITRATE-BINDING PERIPLASMIC PROTEIN"/>
    <property type="match status" value="1"/>
</dbReference>
<keyword evidence="4" id="KW-0732">Signal</keyword>
<gene>
    <name evidence="6" type="ORF">GCM10022236_16190</name>
</gene>
<proteinExistence type="inferred from homology"/>